<dbReference type="AlphaFoldDB" id="A0A8S1WQA0"/>
<evidence type="ECO:0000256" key="3">
    <source>
        <dbReference type="ARBA" id="ARBA00022679"/>
    </source>
</evidence>
<dbReference type="InterPro" id="IPR000719">
    <property type="entry name" value="Prot_kinase_dom"/>
</dbReference>
<name>A0A8S1WQA0_PAROT</name>
<evidence type="ECO:0000256" key="4">
    <source>
        <dbReference type="ARBA" id="ARBA00022741"/>
    </source>
</evidence>
<comment type="caution">
    <text evidence="8">The sequence shown here is derived from an EMBL/GenBank/DDBJ whole genome shotgun (WGS) entry which is preliminary data.</text>
</comment>
<evidence type="ECO:0000256" key="2">
    <source>
        <dbReference type="ARBA" id="ARBA00022527"/>
    </source>
</evidence>
<keyword evidence="2" id="KW-0723">Serine/threonine-protein kinase</keyword>
<feature type="domain" description="Protein kinase" evidence="7">
    <location>
        <begin position="76"/>
        <end position="285"/>
    </location>
</feature>
<dbReference type="InterPro" id="IPR050236">
    <property type="entry name" value="Ser_Thr_kinase_AGC"/>
</dbReference>
<sequence>MTTHKKLQINYFLNQLKFVKIMRIQLGFLPINNNISIEYYLSLKSKDLMILDKQTIKLKPLNQNKHQNCHQKASIFSYMQELEDFKENGRFIALKLISKQFIIEHQKQQIVQNERDVMVQLNLSDQYMAKSFVCQLECAFGTKNCVYFGMEYCLMVNYSINYENLEDEFGLGKNLFIEVYIAIGFLHKKKYCIEMQNQIPNMGQFDETFHFAGHQKYYIDYYCLGALLYELLTGLPSFYQKNTNEIFQSILNDDAKDLLKRLLIKFLRVQTLQTSQKGKCNLHFLPNLIKFNFDPKEFKQGGQQFNQELQKSIQSDKDTISILQLKFDKQTNRTQSLIEAQQDILMTDRIKKNFNSNNSINMSPKRGFLAKQLQVEHTQRKRN</sequence>
<dbReference type="SMART" id="SM00220">
    <property type="entry name" value="S_TKc"/>
    <property type="match status" value="1"/>
</dbReference>
<evidence type="ECO:0000313" key="9">
    <source>
        <dbReference type="Proteomes" id="UP000683925"/>
    </source>
</evidence>
<dbReference type="PANTHER" id="PTHR24356">
    <property type="entry name" value="SERINE/THREONINE-PROTEIN KINASE"/>
    <property type="match status" value="1"/>
</dbReference>
<evidence type="ECO:0000256" key="5">
    <source>
        <dbReference type="ARBA" id="ARBA00022777"/>
    </source>
</evidence>
<dbReference type="EMBL" id="CAJJDP010000097">
    <property type="protein sequence ID" value="CAD8190831.1"/>
    <property type="molecule type" value="Genomic_DNA"/>
</dbReference>
<keyword evidence="5" id="KW-0418">Kinase</keyword>
<dbReference type="Proteomes" id="UP000683925">
    <property type="component" value="Unassembled WGS sequence"/>
</dbReference>
<keyword evidence="6" id="KW-0067">ATP-binding</keyword>
<dbReference type="EC" id="2.7.11.1" evidence="1"/>
<keyword evidence="9" id="KW-1185">Reference proteome</keyword>
<evidence type="ECO:0000256" key="6">
    <source>
        <dbReference type="ARBA" id="ARBA00022840"/>
    </source>
</evidence>
<evidence type="ECO:0000256" key="1">
    <source>
        <dbReference type="ARBA" id="ARBA00012513"/>
    </source>
</evidence>
<evidence type="ECO:0000259" key="7">
    <source>
        <dbReference type="SMART" id="SM00220"/>
    </source>
</evidence>
<proteinExistence type="predicted"/>
<keyword evidence="3" id="KW-0808">Transferase</keyword>
<organism evidence="8 9">
    <name type="scientific">Paramecium octaurelia</name>
    <dbReference type="NCBI Taxonomy" id="43137"/>
    <lineage>
        <taxon>Eukaryota</taxon>
        <taxon>Sar</taxon>
        <taxon>Alveolata</taxon>
        <taxon>Ciliophora</taxon>
        <taxon>Intramacronucleata</taxon>
        <taxon>Oligohymenophorea</taxon>
        <taxon>Peniculida</taxon>
        <taxon>Parameciidae</taxon>
        <taxon>Paramecium</taxon>
    </lineage>
</organism>
<dbReference type="GO" id="GO:0005524">
    <property type="term" value="F:ATP binding"/>
    <property type="evidence" value="ECO:0007669"/>
    <property type="project" value="UniProtKB-KW"/>
</dbReference>
<accession>A0A8S1WQA0</accession>
<protein>
    <recommendedName>
        <fullName evidence="1">non-specific serine/threonine protein kinase</fullName>
        <ecNumber evidence="1">2.7.11.1</ecNumber>
    </recommendedName>
</protein>
<reference evidence="8" key="1">
    <citation type="submission" date="2021-01" db="EMBL/GenBank/DDBJ databases">
        <authorList>
            <consortium name="Genoscope - CEA"/>
            <person name="William W."/>
        </authorList>
    </citation>
    <scope>NUCLEOTIDE SEQUENCE</scope>
</reference>
<gene>
    <name evidence="8" type="ORF">POCTA_138.1.T0980117</name>
</gene>
<dbReference type="PANTHER" id="PTHR24356:SF1">
    <property type="entry name" value="SERINE_THREONINE-PROTEIN KINASE GREATWALL"/>
    <property type="match status" value="1"/>
</dbReference>
<keyword evidence="4" id="KW-0547">Nucleotide-binding</keyword>
<evidence type="ECO:0000313" key="8">
    <source>
        <dbReference type="EMBL" id="CAD8190831.1"/>
    </source>
</evidence>
<dbReference type="GO" id="GO:0004674">
    <property type="term" value="F:protein serine/threonine kinase activity"/>
    <property type="evidence" value="ECO:0007669"/>
    <property type="project" value="UniProtKB-KW"/>
</dbReference>
<dbReference type="GO" id="GO:0035556">
    <property type="term" value="P:intracellular signal transduction"/>
    <property type="evidence" value="ECO:0007669"/>
    <property type="project" value="TreeGrafter"/>
</dbReference>